<evidence type="ECO:0000313" key="11">
    <source>
        <dbReference type="Proteomes" id="UP000015354"/>
    </source>
</evidence>
<keyword evidence="5" id="KW-0677">Repeat</keyword>
<comment type="subcellular location">
    <subcellularLocation>
        <location evidence="1">Membrane</location>
        <topology evidence="1">Multi-pass membrane protein</topology>
    </subcellularLocation>
</comment>
<dbReference type="Gene3D" id="1.50.40.10">
    <property type="entry name" value="Mitochondrial carrier domain"/>
    <property type="match status" value="1"/>
</dbReference>
<evidence type="ECO:0000256" key="4">
    <source>
        <dbReference type="ARBA" id="ARBA00022692"/>
    </source>
</evidence>
<sequence length="338" mass="37398">MSISVGIIGVTSPAPPTSMTTPMLPSDKYIRAKDVHLPAWQIFTLSGSAGCIAWCFTNPFEMWKNNVLIAPRGTSQMDTFLETRQKGFYRGFTTGLIRQTVYATSRLGLYPHIRRGLLESEVRLGLKDNSDITRASLIERASAAAVSGAVASFLSSPVDVCLVLQTTNKERVSLPAIIGSVWGASGVKGFWRGYGALGTRAAIGGASQIGVHDHILTHLRQYNARRATPFQDNWVINTASFCTSFICTVVSMPFEYARVQLSMESKKPRGVPRRYTSTFQCLGRVLREEGLATIYSAFFPFWCKYLIHISVCFFVLEYGNRELRAQKARAQGLTLVLT</sequence>
<evidence type="ECO:0000313" key="10">
    <source>
        <dbReference type="EMBL" id="EPY19739.1"/>
    </source>
</evidence>
<accession>S9TT40</accession>
<organism evidence="10 11">
    <name type="scientific">Strigomonas culicis</name>
    <dbReference type="NCBI Taxonomy" id="28005"/>
    <lineage>
        <taxon>Eukaryota</taxon>
        <taxon>Discoba</taxon>
        <taxon>Euglenozoa</taxon>
        <taxon>Kinetoplastea</taxon>
        <taxon>Metakinetoplastina</taxon>
        <taxon>Trypanosomatida</taxon>
        <taxon>Trypanosomatidae</taxon>
        <taxon>Strigomonadinae</taxon>
        <taxon>Strigomonas</taxon>
    </lineage>
</organism>
<proteinExistence type="inferred from homology"/>
<dbReference type="SUPFAM" id="SSF103506">
    <property type="entry name" value="Mitochondrial carrier"/>
    <property type="match status" value="1"/>
</dbReference>
<dbReference type="InterPro" id="IPR050391">
    <property type="entry name" value="Mito_Metabolite_Transporter"/>
</dbReference>
<gene>
    <name evidence="10" type="ORF">STCU_09313</name>
</gene>
<evidence type="ECO:0000256" key="3">
    <source>
        <dbReference type="ARBA" id="ARBA00022448"/>
    </source>
</evidence>
<dbReference type="PANTHER" id="PTHR45618">
    <property type="entry name" value="MITOCHONDRIAL DICARBOXYLATE CARRIER-RELATED"/>
    <property type="match status" value="1"/>
</dbReference>
<comment type="similarity">
    <text evidence="2 9">Belongs to the mitochondrial carrier (TC 2.A.29) family.</text>
</comment>
<name>S9TT40_9TRYP</name>
<keyword evidence="3 9" id="KW-0813">Transport</keyword>
<evidence type="ECO:0000256" key="5">
    <source>
        <dbReference type="ARBA" id="ARBA00022737"/>
    </source>
</evidence>
<dbReference type="OrthoDB" id="448427at2759"/>
<keyword evidence="7 8" id="KW-0472">Membrane</keyword>
<keyword evidence="11" id="KW-1185">Reference proteome</keyword>
<feature type="repeat" description="Solcar" evidence="8">
    <location>
        <begin position="135"/>
        <end position="218"/>
    </location>
</feature>
<feature type="repeat" description="Solcar" evidence="8">
    <location>
        <begin position="41"/>
        <end position="116"/>
    </location>
</feature>
<protein>
    <submittedName>
        <fullName evidence="10">Solute carrier family 25 (Mitochondrial oxoglutarate transporter), member 11</fullName>
    </submittedName>
</protein>
<dbReference type="Pfam" id="PF00153">
    <property type="entry name" value="Mito_carr"/>
    <property type="match status" value="3"/>
</dbReference>
<reference evidence="10 11" key="1">
    <citation type="journal article" date="2013" name="PLoS ONE">
        <title>Predicting the Proteins of Angomonas deanei, Strigomonas culicis and Their Respective Endosymbionts Reveals New Aspects of the Trypanosomatidae Family.</title>
        <authorList>
            <person name="Motta M.C."/>
            <person name="Martins A.C."/>
            <person name="de Souza S.S."/>
            <person name="Catta-Preta C.M."/>
            <person name="Silva R."/>
            <person name="Klein C.C."/>
            <person name="de Almeida L.G."/>
            <person name="de Lima Cunha O."/>
            <person name="Ciapina L.P."/>
            <person name="Brocchi M."/>
            <person name="Colabardini A.C."/>
            <person name="de Araujo Lima B."/>
            <person name="Machado C.R."/>
            <person name="de Almeida Soares C.M."/>
            <person name="Probst C.M."/>
            <person name="de Menezes C.B."/>
            <person name="Thompson C.E."/>
            <person name="Bartholomeu D.C."/>
            <person name="Gradia D.F."/>
            <person name="Pavoni D.P."/>
            <person name="Grisard E.C."/>
            <person name="Fantinatti-Garboggini F."/>
            <person name="Marchini F.K."/>
            <person name="Rodrigues-Luiz G.F."/>
            <person name="Wagner G."/>
            <person name="Goldman G.H."/>
            <person name="Fietto J.L."/>
            <person name="Elias M.C."/>
            <person name="Goldman M.H."/>
            <person name="Sagot M.F."/>
            <person name="Pereira M."/>
            <person name="Stoco P.H."/>
            <person name="de Mendonca-Neto R.P."/>
            <person name="Teixeira S.M."/>
            <person name="Maciel T.E."/>
            <person name="de Oliveira Mendes T.A."/>
            <person name="Urmenyi T.P."/>
            <person name="de Souza W."/>
            <person name="Schenkman S."/>
            <person name="de Vasconcelos A.T."/>
        </authorList>
    </citation>
    <scope>NUCLEOTIDE SEQUENCE [LARGE SCALE GENOMIC DNA]</scope>
</reference>
<keyword evidence="4 8" id="KW-0812">Transmembrane</keyword>
<feature type="repeat" description="Solcar" evidence="8">
    <location>
        <begin position="231"/>
        <end position="322"/>
    </location>
</feature>
<comment type="caution">
    <text evidence="10">The sequence shown here is derived from an EMBL/GenBank/DDBJ whole genome shotgun (WGS) entry which is preliminary data.</text>
</comment>
<dbReference type="EMBL" id="ATMH01009313">
    <property type="protein sequence ID" value="EPY19739.1"/>
    <property type="molecule type" value="Genomic_DNA"/>
</dbReference>
<dbReference type="InterPro" id="IPR023395">
    <property type="entry name" value="MCP_dom_sf"/>
</dbReference>
<dbReference type="InterPro" id="IPR018108">
    <property type="entry name" value="MCP_transmembrane"/>
</dbReference>
<keyword evidence="6" id="KW-1133">Transmembrane helix</keyword>
<evidence type="ECO:0000256" key="7">
    <source>
        <dbReference type="ARBA" id="ARBA00023136"/>
    </source>
</evidence>
<dbReference type="Proteomes" id="UP000015354">
    <property type="component" value="Unassembled WGS sequence"/>
</dbReference>
<evidence type="ECO:0000256" key="1">
    <source>
        <dbReference type="ARBA" id="ARBA00004141"/>
    </source>
</evidence>
<evidence type="ECO:0000256" key="6">
    <source>
        <dbReference type="ARBA" id="ARBA00022989"/>
    </source>
</evidence>
<dbReference type="AlphaFoldDB" id="S9TT40"/>
<evidence type="ECO:0000256" key="2">
    <source>
        <dbReference type="ARBA" id="ARBA00006375"/>
    </source>
</evidence>
<dbReference type="PROSITE" id="PS50920">
    <property type="entry name" value="SOLCAR"/>
    <property type="match status" value="3"/>
</dbReference>
<evidence type="ECO:0000256" key="9">
    <source>
        <dbReference type="RuleBase" id="RU000488"/>
    </source>
</evidence>
<evidence type="ECO:0000256" key="8">
    <source>
        <dbReference type="PROSITE-ProRule" id="PRU00282"/>
    </source>
</evidence>
<dbReference type="GO" id="GO:0016020">
    <property type="term" value="C:membrane"/>
    <property type="evidence" value="ECO:0007669"/>
    <property type="project" value="UniProtKB-SubCell"/>
</dbReference>